<dbReference type="Pfam" id="PF10609">
    <property type="entry name" value="ParA"/>
    <property type="match status" value="1"/>
</dbReference>
<dbReference type="Gene3D" id="3.40.50.300">
    <property type="entry name" value="P-loop containing nucleotide triphosphate hydrolases"/>
    <property type="match status" value="1"/>
</dbReference>
<dbReference type="SUPFAM" id="SSF117916">
    <property type="entry name" value="Fe-S cluster assembly (FSCA) domain-like"/>
    <property type="match status" value="1"/>
</dbReference>
<dbReference type="GO" id="GO:0005524">
    <property type="term" value="F:ATP binding"/>
    <property type="evidence" value="ECO:0007669"/>
    <property type="project" value="UniProtKB-KW"/>
</dbReference>
<evidence type="ECO:0000256" key="2">
    <source>
        <dbReference type="ARBA" id="ARBA00022741"/>
    </source>
</evidence>
<gene>
    <name evidence="7" type="ORF">METZ01_LOCUS4271</name>
</gene>
<evidence type="ECO:0000256" key="1">
    <source>
        <dbReference type="ARBA" id="ARBA00022723"/>
    </source>
</evidence>
<sequence length="368" mass="38815">MNSDEVRRAVMSELSRIKHPGTNRDLVAGGHVQGLEFDPDGLVRFQFLLRPDDPTDLVKTARLACEAVEGVSEVKIDVQLPQMAPAGETGRQGGLQPGSVPAPTPKPGILSSVKQVIAISSGKGGVGKSMVAANLACSFARSGRSVGLLDADIYGPNIPLMFGVNHRPNVTGSKGNELIEPLEAHGVRLMSLGFLLDKEQPAIMRGPLISGILKQFLEQVEWGPLDIMVVDMPPGTGDAQLSLVQTIELDGAVMVTTPQDVSTGDVRRGVKMFERVNTRVLGIVENMSGLACPHCEEVIDVFGSGGGSVLAEEMHVAFLGKIPLDPQVREAGDKGVPTAVSSPDSRAGEALSSLMHAVDERLAALDGQ</sequence>
<feature type="region of interest" description="Disordered" evidence="6">
    <location>
        <begin position="329"/>
        <end position="349"/>
    </location>
</feature>
<dbReference type="InterPro" id="IPR019591">
    <property type="entry name" value="Mrp/NBP35_ATP-bd"/>
</dbReference>
<protein>
    <submittedName>
        <fullName evidence="7">Uncharacterized protein</fullName>
    </submittedName>
</protein>
<dbReference type="GO" id="GO:0046872">
    <property type="term" value="F:metal ion binding"/>
    <property type="evidence" value="ECO:0007669"/>
    <property type="project" value="UniProtKB-KW"/>
</dbReference>
<evidence type="ECO:0000256" key="3">
    <source>
        <dbReference type="ARBA" id="ARBA00022840"/>
    </source>
</evidence>
<evidence type="ECO:0000313" key="7">
    <source>
        <dbReference type="EMBL" id="SUZ51417.1"/>
    </source>
</evidence>
<dbReference type="SUPFAM" id="SSF52540">
    <property type="entry name" value="P-loop containing nucleoside triphosphate hydrolases"/>
    <property type="match status" value="1"/>
</dbReference>
<dbReference type="CDD" id="cd02037">
    <property type="entry name" value="Mrp_NBP35"/>
    <property type="match status" value="1"/>
</dbReference>
<dbReference type="EMBL" id="UINC01000222">
    <property type="protein sequence ID" value="SUZ51417.1"/>
    <property type="molecule type" value="Genomic_DNA"/>
</dbReference>
<proteinExistence type="inferred from homology"/>
<dbReference type="InterPro" id="IPR027417">
    <property type="entry name" value="P-loop_NTPase"/>
</dbReference>
<dbReference type="FunFam" id="3.40.50.300:FF:001119">
    <property type="entry name" value="Iron-sulfur cluster carrier protein"/>
    <property type="match status" value="1"/>
</dbReference>
<dbReference type="GO" id="GO:0051539">
    <property type="term" value="F:4 iron, 4 sulfur cluster binding"/>
    <property type="evidence" value="ECO:0007669"/>
    <property type="project" value="TreeGrafter"/>
</dbReference>
<evidence type="ECO:0000256" key="4">
    <source>
        <dbReference type="ARBA" id="ARBA00023004"/>
    </source>
</evidence>
<dbReference type="GO" id="GO:0140663">
    <property type="term" value="F:ATP-dependent FeS chaperone activity"/>
    <property type="evidence" value="ECO:0007669"/>
    <property type="project" value="InterPro"/>
</dbReference>
<dbReference type="InterPro" id="IPR033756">
    <property type="entry name" value="YlxH/NBP35"/>
</dbReference>
<keyword evidence="5" id="KW-0411">Iron-sulfur</keyword>
<keyword evidence="4" id="KW-0408">Iron</keyword>
<evidence type="ECO:0000256" key="6">
    <source>
        <dbReference type="SAM" id="MobiDB-lite"/>
    </source>
</evidence>
<evidence type="ECO:0000256" key="5">
    <source>
        <dbReference type="ARBA" id="ARBA00023014"/>
    </source>
</evidence>
<keyword evidence="2" id="KW-0547">Nucleotide-binding</keyword>
<dbReference type="PANTHER" id="PTHR42961">
    <property type="entry name" value="IRON-SULFUR PROTEIN NUBPL"/>
    <property type="match status" value="1"/>
</dbReference>
<keyword evidence="3" id="KW-0067">ATP-binding</keyword>
<reference evidence="7" key="1">
    <citation type="submission" date="2018-05" db="EMBL/GenBank/DDBJ databases">
        <authorList>
            <person name="Lanie J.A."/>
            <person name="Ng W.-L."/>
            <person name="Kazmierczak K.M."/>
            <person name="Andrzejewski T.M."/>
            <person name="Davidsen T.M."/>
            <person name="Wayne K.J."/>
            <person name="Tettelin H."/>
            <person name="Glass J.I."/>
            <person name="Rusch D."/>
            <person name="Podicherti R."/>
            <person name="Tsui H.-C.T."/>
            <person name="Winkler M.E."/>
        </authorList>
    </citation>
    <scope>NUCLEOTIDE SEQUENCE</scope>
</reference>
<dbReference type="HAMAP" id="MF_02040">
    <property type="entry name" value="Mrp_NBP35"/>
    <property type="match status" value="1"/>
</dbReference>
<dbReference type="InterPro" id="IPR034904">
    <property type="entry name" value="FSCA_dom_sf"/>
</dbReference>
<name>A0A381NA88_9ZZZZ</name>
<accession>A0A381NA88</accession>
<dbReference type="AlphaFoldDB" id="A0A381NA88"/>
<keyword evidence="1" id="KW-0479">Metal-binding</keyword>
<dbReference type="PANTHER" id="PTHR42961:SF2">
    <property type="entry name" value="IRON-SULFUR PROTEIN NUBPL"/>
    <property type="match status" value="1"/>
</dbReference>
<dbReference type="InterPro" id="IPR044304">
    <property type="entry name" value="NUBPL-like"/>
</dbReference>
<dbReference type="GO" id="GO:0016226">
    <property type="term" value="P:iron-sulfur cluster assembly"/>
    <property type="evidence" value="ECO:0007669"/>
    <property type="project" value="InterPro"/>
</dbReference>
<organism evidence="7">
    <name type="scientific">marine metagenome</name>
    <dbReference type="NCBI Taxonomy" id="408172"/>
    <lineage>
        <taxon>unclassified sequences</taxon>
        <taxon>metagenomes</taxon>
        <taxon>ecological metagenomes</taxon>
    </lineage>
</organism>